<dbReference type="AlphaFoldDB" id="A0A383C3I9"/>
<protein>
    <submittedName>
        <fullName evidence="1">Uncharacterized protein</fullName>
    </submittedName>
</protein>
<proteinExistence type="predicted"/>
<organism evidence="1">
    <name type="scientific">marine metagenome</name>
    <dbReference type="NCBI Taxonomy" id="408172"/>
    <lineage>
        <taxon>unclassified sequences</taxon>
        <taxon>metagenomes</taxon>
        <taxon>ecological metagenomes</taxon>
    </lineage>
</organism>
<dbReference type="EMBL" id="UINC01205537">
    <property type="protein sequence ID" value="SVE26752.1"/>
    <property type="molecule type" value="Genomic_DNA"/>
</dbReference>
<accession>A0A383C3I9</accession>
<gene>
    <name evidence="1" type="ORF">METZ01_LOCUS479606</name>
</gene>
<name>A0A383C3I9_9ZZZZ</name>
<reference evidence="1" key="1">
    <citation type="submission" date="2018-05" db="EMBL/GenBank/DDBJ databases">
        <authorList>
            <person name="Lanie J.A."/>
            <person name="Ng W.-L."/>
            <person name="Kazmierczak K.M."/>
            <person name="Andrzejewski T.M."/>
            <person name="Davidsen T.M."/>
            <person name="Wayne K.J."/>
            <person name="Tettelin H."/>
            <person name="Glass J.I."/>
            <person name="Rusch D."/>
            <person name="Podicherti R."/>
            <person name="Tsui H.-C.T."/>
            <person name="Winkler M.E."/>
        </authorList>
    </citation>
    <scope>NUCLEOTIDE SEQUENCE</scope>
</reference>
<sequence>MLFPYFLTDLFDFSDTGLNTAKVISETIYQQAASDRCYKG</sequence>
<feature type="non-terminal residue" evidence="1">
    <location>
        <position position="40"/>
    </location>
</feature>
<evidence type="ECO:0000313" key="1">
    <source>
        <dbReference type="EMBL" id="SVE26752.1"/>
    </source>
</evidence>